<keyword evidence="11" id="KW-1185">Reference proteome</keyword>
<organism evidence="10 11">
    <name type="scientific">Pinctada imbricata</name>
    <name type="common">Atlantic pearl-oyster</name>
    <name type="synonym">Pinctada martensii</name>
    <dbReference type="NCBI Taxonomy" id="66713"/>
    <lineage>
        <taxon>Eukaryota</taxon>
        <taxon>Metazoa</taxon>
        <taxon>Spiralia</taxon>
        <taxon>Lophotrochozoa</taxon>
        <taxon>Mollusca</taxon>
        <taxon>Bivalvia</taxon>
        <taxon>Autobranchia</taxon>
        <taxon>Pteriomorphia</taxon>
        <taxon>Pterioida</taxon>
        <taxon>Pterioidea</taxon>
        <taxon>Pteriidae</taxon>
        <taxon>Pinctada</taxon>
    </lineage>
</organism>
<dbReference type="GO" id="GO:0004930">
    <property type="term" value="F:G protein-coupled receptor activity"/>
    <property type="evidence" value="ECO:0007669"/>
    <property type="project" value="UniProtKB-KW"/>
</dbReference>
<dbReference type="Gene3D" id="1.20.1070.10">
    <property type="entry name" value="Rhodopsin 7-helix transmembrane proteins"/>
    <property type="match status" value="2"/>
</dbReference>
<evidence type="ECO:0000256" key="7">
    <source>
        <dbReference type="RuleBase" id="RU000688"/>
    </source>
</evidence>
<dbReference type="GO" id="GO:0005886">
    <property type="term" value="C:plasma membrane"/>
    <property type="evidence" value="ECO:0007669"/>
    <property type="project" value="UniProtKB-SubCell"/>
</dbReference>
<protein>
    <recommendedName>
        <fullName evidence="9">G-protein coupled receptors family 1 profile domain-containing protein</fullName>
    </recommendedName>
</protein>
<dbReference type="EMBL" id="VSWD01000007">
    <property type="protein sequence ID" value="KAK3097794.1"/>
    <property type="molecule type" value="Genomic_DNA"/>
</dbReference>
<comment type="caution">
    <text evidence="10">The sequence shown here is derived from an EMBL/GenBank/DDBJ whole genome shotgun (WGS) entry which is preliminary data.</text>
</comment>
<dbReference type="PANTHER" id="PTHR24241">
    <property type="entry name" value="NEUROPEPTIDE RECEPTOR-RELATED G-PROTEIN COUPLED RECEPTOR"/>
    <property type="match status" value="1"/>
</dbReference>
<feature type="transmembrane region" description="Helical" evidence="8">
    <location>
        <begin position="286"/>
        <end position="305"/>
    </location>
</feature>
<evidence type="ECO:0000256" key="8">
    <source>
        <dbReference type="SAM" id="Phobius"/>
    </source>
</evidence>
<dbReference type="PRINTS" id="PR00237">
    <property type="entry name" value="GPCRRHODOPSN"/>
</dbReference>
<dbReference type="AlphaFoldDB" id="A0AA88YAR2"/>
<evidence type="ECO:0000256" key="3">
    <source>
        <dbReference type="ARBA" id="ARBA00022692"/>
    </source>
</evidence>
<dbReference type="Pfam" id="PF00001">
    <property type="entry name" value="7tm_1"/>
    <property type="match status" value="1"/>
</dbReference>
<keyword evidence="2" id="KW-1003">Cell membrane</keyword>
<feature type="transmembrane region" description="Helical" evidence="8">
    <location>
        <begin position="6"/>
        <end position="25"/>
    </location>
</feature>
<keyword evidence="7" id="KW-0297">G-protein coupled receptor</keyword>
<keyword evidence="7" id="KW-0807">Transducer</keyword>
<dbReference type="InterPro" id="IPR017452">
    <property type="entry name" value="GPCR_Rhodpsn_7TM"/>
</dbReference>
<evidence type="ECO:0000256" key="1">
    <source>
        <dbReference type="ARBA" id="ARBA00004651"/>
    </source>
</evidence>
<evidence type="ECO:0000256" key="4">
    <source>
        <dbReference type="ARBA" id="ARBA00022989"/>
    </source>
</evidence>
<name>A0AA88YAR2_PINIB</name>
<keyword evidence="4 8" id="KW-1133">Transmembrane helix</keyword>
<evidence type="ECO:0000313" key="11">
    <source>
        <dbReference type="Proteomes" id="UP001186944"/>
    </source>
</evidence>
<sequence>MRFFDIFMNSVSAFLLLCIAFDRYFKVCKPLKRMSRQKLKIAIISAFVVPAVCVWPMAIFHGPEKRATKFEGIYGMDCADDDQYSGTFIKKAFFLFVMLTILCSIVILVVLYSFIFHAILRWKREAIGESIIVRTDSKQNRKWNQSKSSLDVVHTNSIDTRELGERKSDQFLRSEKVIDIEVRSPNTSCNKRNNNMELKDVAENNQIFEKHKVRILVKSHRIQDSNHSKTSVFGRDDSNINGNNHNGHSASLKNKVTMKCDQNNKSVLQRVGSNTSKRRNTNRSTVMFSVVSLLYILSFLPTVVMEAANAFGAVYEANLSVTVKQLVVVANVSYFLNGSLNPIVYFVFNKSYRDEIYKMIMFR</sequence>
<keyword evidence="6 7" id="KW-0675">Receptor</keyword>
<dbReference type="CDD" id="cd00637">
    <property type="entry name" value="7tm_classA_rhodopsin-like"/>
    <property type="match status" value="1"/>
</dbReference>
<evidence type="ECO:0000256" key="6">
    <source>
        <dbReference type="ARBA" id="ARBA00023170"/>
    </source>
</evidence>
<comment type="subcellular location">
    <subcellularLocation>
        <location evidence="1">Cell membrane</location>
        <topology evidence="1">Multi-pass membrane protein</topology>
    </subcellularLocation>
</comment>
<feature type="domain" description="G-protein coupled receptors family 1 profile" evidence="9">
    <location>
        <begin position="1"/>
        <end position="345"/>
    </location>
</feature>
<feature type="transmembrane region" description="Helical" evidence="8">
    <location>
        <begin position="325"/>
        <end position="348"/>
    </location>
</feature>
<accession>A0AA88YAR2</accession>
<keyword evidence="5 8" id="KW-0472">Membrane</keyword>
<feature type="transmembrane region" description="Helical" evidence="8">
    <location>
        <begin position="92"/>
        <end position="115"/>
    </location>
</feature>
<dbReference type="InterPro" id="IPR000276">
    <property type="entry name" value="GPCR_Rhodpsn"/>
</dbReference>
<keyword evidence="3 7" id="KW-0812">Transmembrane</keyword>
<reference evidence="10" key="1">
    <citation type="submission" date="2019-08" db="EMBL/GenBank/DDBJ databases">
        <title>The improved chromosome-level genome for the pearl oyster Pinctada fucata martensii using PacBio sequencing and Hi-C.</title>
        <authorList>
            <person name="Zheng Z."/>
        </authorList>
    </citation>
    <scope>NUCLEOTIDE SEQUENCE</scope>
    <source>
        <strain evidence="10">ZZ-2019</strain>
        <tissue evidence="10">Adductor muscle</tissue>
    </source>
</reference>
<dbReference type="PROSITE" id="PS50262">
    <property type="entry name" value="G_PROTEIN_RECEP_F1_2"/>
    <property type="match status" value="1"/>
</dbReference>
<gene>
    <name evidence="10" type="ORF">FSP39_013234</name>
</gene>
<evidence type="ECO:0000256" key="2">
    <source>
        <dbReference type="ARBA" id="ARBA00022475"/>
    </source>
</evidence>
<evidence type="ECO:0000256" key="5">
    <source>
        <dbReference type="ARBA" id="ARBA00023136"/>
    </source>
</evidence>
<dbReference type="PROSITE" id="PS00237">
    <property type="entry name" value="G_PROTEIN_RECEP_F1_1"/>
    <property type="match status" value="1"/>
</dbReference>
<evidence type="ECO:0000259" key="9">
    <source>
        <dbReference type="PROSITE" id="PS50262"/>
    </source>
</evidence>
<comment type="similarity">
    <text evidence="7">Belongs to the G-protein coupled receptor 1 family.</text>
</comment>
<feature type="transmembrane region" description="Helical" evidence="8">
    <location>
        <begin position="41"/>
        <end position="60"/>
    </location>
</feature>
<evidence type="ECO:0000313" key="10">
    <source>
        <dbReference type="EMBL" id="KAK3097794.1"/>
    </source>
</evidence>
<proteinExistence type="inferred from homology"/>
<dbReference type="SUPFAM" id="SSF81321">
    <property type="entry name" value="Family A G protein-coupled receptor-like"/>
    <property type="match status" value="1"/>
</dbReference>
<dbReference type="Proteomes" id="UP001186944">
    <property type="component" value="Unassembled WGS sequence"/>
</dbReference>